<protein>
    <submittedName>
        <fullName evidence="2">ABC transporter permease</fullName>
    </submittedName>
</protein>
<evidence type="ECO:0000313" key="2">
    <source>
        <dbReference type="EMBL" id="HIR12323.1"/>
    </source>
</evidence>
<reference evidence="2" key="2">
    <citation type="journal article" date="2021" name="PeerJ">
        <title>Extensive microbial diversity within the chicken gut microbiome revealed by metagenomics and culture.</title>
        <authorList>
            <person name="Gilroy R."/>
            <person name="Ravi A."/>
            <person name="Getino M."/>
            <person name="Pursley I."/>
            <person name="Horton D.L."/>
            <person name="Alikhan N.F."/>
            <person name="Baker D."/>
            <person name="Gharbi K."/>
            <person name="Hall N."/>
            <person name="Watson M."/>
            <person name="Adriaenssens E.M."/>
            <person name="Foster-Nyarko E."/>
            <person name="Jarju S."/>
            <person name="Secka A."/>
            <person name="Antonio M."/>
            <person name="Oren A."/>
            <person name="Chaudhuri R.R."/>
            <person name="La Ragione R."/>
            <person name="Hildebrand F."/>
            <person name="Pallen M.J."/>
        </authorList>
    </citation>
    <scope>NUCLEOTIDE SEQUENCE</scope>
    <source>
        <strain evidence="2">ChiSjej4B22-8148</strain>
    </source>
</reference>
<gene>
    <name evidence="2" type="ORF">IAB31_00155</name>
</gene>
<feature type="transmembrane region" description="Helical" evidence="1">
    <location>
        <begin position="173"/>
        <end position="192"/>
    </location>
</feature>
<evidence type="ECO:0000313" key="3">
    <source>
        <dbReference type="Proteomes" id="UP000886757"/>
    </source>
</evidence>
<sequence>MLNYMRSEWYRIFHTKALWVFTGVLAGLLLAMNAVLYLMGRGDPRFPYSTIRFSLSPLLSNMLMMGCSGLALASILFSDKSQGGIMKNAVAYGISRTRIFAGKCILSSAAAFLSMLVILAVYVGSALWLLDGEWEPYVQILIRGVLANLPFAVACVILFVAFQQFLGREILAILPWLGIVYVLPLICLYAGFQFEPLGKIAEWLPYNYLQLEVQVNMSQYECLWMNSQGMLKCLVSGFAGIGFFLILGVCLNHRKEL</sequence>
<keyword evidence="1" id="KW-0812">Transmembrane</keyword>
<keyword evidence="1" id="KW-0472">Membrane</keyword>
<comment type="caution">
    <text evidence="2">The sequence shown here is derived from an EMBL/GenBank/DDBJ whole genome shotgun (WGS) entry which is preliminary data.</text>
</comment>
<feature type="transmembrane region" description="Helical" evidence="1">
    <location>
        <begin position="229"/>
        <end position="251"/>
    </location>
</feature>
<keyword evidence="1" id="KW-1133">Transmembrane helix</keyword>
<feature type="transmembrane region" description="Helical" evidence="1">
    <location>
        <begin position="18"/>
        <end position="38"/>
    </location>
</feature>
<organism evidence="2 3">
    <name type="scientific">Candidatus Choladousia intestinavium</name>
    <dbReference type="NCBI Taxonomy" id="2840727"/>
    <lineage>
        <taxon>Bacteria</taxon>
        <taxon>Bacillati</taxon>
        <taxon>Bacillota</taxon>
        <taxon>Clostridia</taxon>
        <taxon>Lachnospirales</taxon>
        <taxon>Lachnospiraceae</taxon>
        <taxon>Lachnospiraceae incertae sedis</taxon>
        <taxon>Candidatus Choladousia</taxon>
    </lineage>
</organism>
<proteinExistence type="predicted"/>
<dbReference type="Proteomes" id="UP000886757">
    <property type="component" value="Unassembled WGS sequence"/>
</dbReference>
<evidence type="ECO:0000256" key="1">
    <source>
        <dbReference type="SAM" id="Phobius"/>
    </source>
</evidence>
<dbReference type="EMBL" id="DVGK01000003">
    <property type="protein sequence ID" value="HIR12323.1"/>
    <property type="molecule type" value="Genomic_DNA"/>
</dbReference>
<feature type="transmembrane region" description="Helical" evidence="1">
    <location>
        <begin position="140"/>
        <end position="161"/>
    </location>
</feature>
<accession>A0A9D1A9W7</accession>
<dbReference type="AlphaFoldDB" id="A0A9D1A9W7"/>
<reference evidence="2" key="1">
    <citation type="submission" date="2020-10" db="EMBL/GenBank/DDBJ databases">
        <authorList>
            <person name="Gilroy R."/>
        </authorList>
    </citation>
    <scope>NUCLEOTIDE SEQUENCE</scope>
    <source>
        <strain evidence="2">ChiSjej4B22-8148</strain>
    </source>
</reference>
<feature type="transmembrane region" description="Helical" evidence="1">
    <location>
        <begin position="58"/>
        <end position="77"/>
    </location>
</feature>
<name>A0A9D1A9W7_9FIRM</name>
<feature type="transmembrane region" description="Helical" evidence="1">
    <location>
        <begin position="104"/>
        <end position="128"/>
    </location>
</feature>
<dbReference type="Pfam" id="PF12730">
    <property type="entry name" value="ABC2_membrane_4"/>
    <property type="match status" value="1"/>
</dbReference>